<evidence type="ECO:0000313" key="2">
    <source>
        <dbReference type="EMBL" id="OAH53867.1"/>
    </source>
</evidence>
<sequence length="146" mass="17257">MPKYFRWPDFQVDESYQKHCDNCDQLIQNQLFFHWSHKGFNLCSDCLQDLYETTFNIRPLEVGNSALYQKKTIPDSIRWHIWNRDDFTCQYCGIKENLSIDHIVPESKGGDLLEQNLVTACRPCNSKKNNRTPEEAGMKIMNDPRH</sequence>
<organism evidence="2 3">
    <name type="scientific">Domibacillus aminovorans</name>
    <dbReference type="NCBI Taxonomy" id="29332"/>
    <lineage>
        <taxon>Bacteria</taxon>
        <taxon>Bacillati</taxon>
        <taxon>Bacillota</taxon>
        <taxon>Bacilli</taxon>
        <taxon>Bacillales</taxon>
        <taxon>Bacillaceae</taxon>
        <taxon>Domibacillus</taxon>
    </lineage>
</organism>
<dbReference type="OrthoDB" id="9802901at2"/>
<dbReference type="EMBL" id="LQWZ01000035">
    <property type="protein sequence ID" value="OAH53867.1"/>
    <property type="molecule type" value="Genomic_DNA"/>
</dbReference>
<accession>A0A177KL84</accession>
<dbReference type="SMART" id="SM00507">
    <property type="entry name" value="HNHc"/>
    <property type="match status" value="1"/>
</dbReference>
<dbReference type="RefSeq" id="WP_063975368.1">
    <property type="nucleotide sequence ID" value="NZ_LQWZ01000035.1"/>
</dbReference>
<dbReference type="PANTHER" id="PTHR33877:SF2">
    <property type="entry name" value="OS07G0170200 PROTEIN"/>
    <property type="match status" value="1"/>
</dbReference>
<dbReference type="Proteomes" id="UP000077271">
    <property type="component" value="Unassembled WGS sequence"/>
</dbReference>
<dbReference type="InterPro" id="IPR003615">
    <property type="entry name" value="HNH_nuc"/>
</dbReference>
<name>A0A177KL84_9BACI</name>
<feature type="domain" description="HNH nuclease" evidence="1">
    <location>
        <begin position="76"/>
        <end position="126"/>
    </location>
</feature>
<dbReference type="PANTHER" id="PTHR33877">
    <property type="entry name" value="SLL1193 PROTEIN"/>
    <property type="match status" value="1"/>
</dbReference>
<evidence type="ECO:0000313" key="3">
    <source>
        <dbReference type="Proteomes" id="UP000077271"/>
    </source>
</evidence>
<proteinExistence type="predicted"/>
<dbReference type="InterPro" id="IPR052892">
    <property type="entry name" value="NA-targeting_endonuclease"/>
</dbReference>
<dbReference type="CDD" id="cd00085">
    <property type="entry name" value="HNHc"/>
    <property type="match status" value="1"/>
</dbReference>
<dbReference type="InterPro" id="IPR029471">
    <property type="entry name" value="HNH_5"/>
</dbReference>
<comment type="caution">
    <text evidence="2">The sequence shown here is derived from an EMBL/GenBank/DDBJ whole genome shotgun (WGS) entry which is preliminary data.</text>
</comment>
<gene>
    <name evidence="2" type="ORF">AWH48_11395</name>
</gene>
<dbReference type="Gene3D" id="1.10.30.50">
    <property type="match status" value="1"/>
</dbReference>
<evidence type="ECO:0000259" key="1">
    <source>
        <dbReference type="SMART" id="SM00507"/>
    </source>
</evidence>
<protein>
    <recommendedName>
        <fullName evidence="1">HNH nuclease domain-containing protein</fullName>
    </recommendedName>
</protein>
<dbReference type="Pfam" id="PF14279">
    <property type="entry name" value="HNH_5"/>
    <property type="match status" value="1"/>
</dbReference>
<reference evidence="2 3" key="1">
    <citation type="submission" date="2016-01" db="EMBL/GenBank/DDBJ databases">
        <title>Investigation of taxonomic status of Bacillus aminovorans.</title>
        <authorList>
            <person name="Verma A."/>
            <person name="Pal Y."/>
            <person name="Krishnamurthi S."/>
        </authorList>
    </citation>
    <scope>NUCLEOTIDE SEQUENCE [LARGE SCALE GENOMIC DNA]</scope>
    <source>
        <strain evidence="2 3">DSM 4337</strain>
    </source>
</reference>
<dbReference type="AlphaFoldDB" id="A0A177KL84"/>